<keyword evidence="1" id="KW-0732">Signal</keyword>
<gene>
    <name evidence="2" type="ORF">GWC95_14485</name>
</gene>
<evidence type="ECO:0000313" key="3">
    <source>
        <dbReference type="Proteomes" id="UP000753802"/>
    </source>
</evidence>
<organism evidence="2 3">
    <name type="scientific">Sediminibacterium roseum</name>
    <dbReference type="NCBI Taxonomy" id="1978412"/>
    <lineage>
        <taxon>Bacteria</taxon>
        <taxon>Pseudomonadati</taxon>
        <taxon>Bacteroidota</taxon>
        <taxon>Chitinophagia</taxon>
        <taxon>Chitinophagales</taxon>
        <taxon>Chitinophagaceae</taxon>
        <taxon>Sediminibacterium</taxon>
    </lineage>
</organism>
<comment type="caution">
    <text evidence="2">The sequence shown here is derived from an EMBL/GenBank/DDBJ whole genome shotgun (WGS) entry which is preliminary data.</text>
</comment>
<feature type="chain" id="PRO_5045106322" description="Outer membrane protein beta-barrel domain-containing protein" evidence="1">
    <location>
        <begin position="28"/>
        <end position="251"/>
    </location>
</feature>
<evidence type="ECO:0000256" key="1">
    <source>
        <dbReference type="SAM" id="SignalP"/>
    </source>
</evidence>
<proteinExistence type="predicted"/>
<reference evidence="2 3" key="1">
    <citation type="submission" date="2020-01" db="EMBL/GenBank/DDBJ databases">
        <title>Genome analysis.</title>
        <authorList>
            <person name="Wu S."/>
            <person name="Wang G."/>
        </authorList>
    </citation>
    <scope>NUCLEOTIDE SEQUENCE [LARGE SCALE GENOMIC DNA]</scope>
    <source>
        <strain evidence="2 3">SYL130</strain>
    </source>
</reference>
<dbReference type="EMBL" id="JAACJS010000015">
    <property type="protein sequence ID" value="NCI51137.1"/>
    <property type="molecule type" value="Genomic_DNA"/>
</dbReference>
<dbReference type="Proteomes" id="UP000753802">
    <property type="component" value="Unassembled WGS sequence"/>
</dbReference>
<protein>
    <recommendedName>
        <fullName evidence="4">Outer membrane protein beta-barrel domain-containing protein</fullName>
    </recommendedName>
</protein>
<dbReference type="RefSeq" id="WP_161819429.1">
    <property type="nucleotide sequence ID" value="NZ_JAACJS010000015.1"/>
</dbReference>
<evidence type="ECO:0008006" key="4">
    <source>
        <dbReference type="Google" id="ProtNLM"/>
    </source>
</evidence>
<sequence>MPLKKSNCGKFSLIFLLLFVVTTAARAQVKNSLELTPFLRFDKYPQFSYVIGGRSSTDFVDIKGSGWGFDVFYKRSVSKIWSVRTGLGYYKYAFNKITRRNTSFGNSVTREINYPSPLLIAFLTDKYWYHTIDVTVGLERELNFKNGFRVRLAGDLKNYFTYSQYYQLSYNPGGSVDYNKNAFKYFATSVVAKIDLAKNIGDQLSLGPSLSLPVFDIWKTDDTFPEETGKGNRSKFSMGFGIGLSLSYYLN</sequence>
<accession>A0ABW9ZVE1</accession>
<evidence type="ECO:0000313" key="2">
    <source>
        <dbReference type="EMBL" id="NCI51137.1"/>
    </source>
</evidence>
<keyword evidence="3" id="KW-1185">Reference proteome</keyword>
<feature type="signal peptide" evidence="1">
    <location>
        <begin position="1"/>
        <end position="27"/>
    </location>
</feature>
<name>A0ABW9ZVE1_9BACT</name>